<keyword evidence="1" id="KW-1133">Transmembrane helix</keyword>
<dbReference type="RefSeq" id="WP_134082887.1">
    <property type="nucleotide sequence ID" value="NZ_SOQX01000003.1"/>
</dbReference>
<accession>A0A4R8IQU1</accession>
<gene>
    <name evidence="2" type="ORF">EDC23_1519</name>
</gene>
<dbReference type="OrthoDB" id="5636623at2"/>
<dbReference type="PANTHER" id="PTHR31876">
    <property type="entry name" value="COV-LIKE PROTEIN 1"/>
    <property type="match status" value="1"/>
</dbReference>
<keyword evidence="1" id="KW-0812">Transmembrane</keyword>
<dbReference type="InterPro" id="IPR007462">
    <property type="entry name" value="COV1-like"/>
</dbReference>
<sequence length="201" mass="22067">MSYLWKNVLKGLATVLPVALTLYLIYWLGLTIEKGLHPVITSVVPEEYYLPGMGLVAGGVVLFFLGLAVNAWVIQRLIWLVEKLLERIPLVKSIYGSLHDFMDYFAAGKSRGGLKQVVLVSIGEAKLLGFLTREGIEDIPGLNAEGDDDIVAIYLPLSYQIGGYTLYLPRSKVEPVPLSMEDAMRRVLTAELSKSGASAKP</sequence>
<evidence type="ECO:0000313" key="2">
    <source>
        <dbReference type="EMBL" id="TDY01630.1"/>
    </source>
</evidence>
<keyword evidence="3" id="KW-1185">Reference proteome</keyword>
<protein>
    <submittedName>
        <fullName evidence="2">Putative membrane protein</fullName>
    </submittedName>
</protein>
<proteinExistence type="predicted"/>
<reference evidence="2 3" key="1">
    <citation type="submission" date="2019-03" db="EMBL/GenBank/DDBJ databases">
        <title>Genomic Encyclopedia of Type Strains, Phase IV (KMG-IV): sequencing the most valuable type-strain genomes for metagenomic binning, comparative biology and taxonomic classification.</title>
        <authorList>
            <person name="Goeker M."/>
        </authorList>
    </citation>
    <scope>NUCLEOTIDE SEQUENCE [LARGE SCALE GENOMIC DNA]</scope>
    <source>
        <strain evidence="2 3">DSM 16326</strain>
    </source>
</reference>
<dbReference type="Pfam" id="PF04367">
    <property type="entry name" value="DUF502"/>
    <property type="match status" value="1"/>
</dbReference>
<evidence type="ECO:0000313" key="3">
    <source>
        <dbReference type="Proteomes" id="UP000294914"/>
    </source>
</evidence>
<comment type="caution">
    <text evidence="2">The sequence shown here is derived from an EMBL/GenBank/DDBJ whole genome shotgun (WGS) entry which is preliminary data.</text>
</comment>
<dbReference type="EMBL" id="SOQX01000003">
    <property type="protein sequence ID" value="TDY01630.1"/>
    <property type="molecule type" value="Genomic_DNA"/>
</dbReference>
<organism evidence="2 3">
    <name type="scientific">Thiohalophilus thiocyanatoxydans</name>
    <dbReference type="NCBI Taxonomy" id="381308"/>
    <lineage>
        <taxon>Bacteria</taxon>
        <taxon>Pseudomonadati</taxon>
        <taxon>Pseudomonadota</taxon>
        <taxon>Gammaproteobacteria</taxon>
        <taxon>Thiohalomonadales</taxon>
        <taxon>Thiohalophilaceae</taxon>
        <taxon>Thiohalophilus</taxon>
    </lineage>
</organism>
<dbReference type="PANTHER" id="PTHR31876:SF26">
    <property type="entry name" value="PROTEIN LIKE COV 2"/>
    <property type="match status" value="1"/>
</dbReference>
<feature type="transmembrane region" description="Helical" evidence="1">
    <location>
        <begin position="7"/>
        <end position="28"/>
    </location>
</feature>
<keyword evidence="1" id="KW-0472">Membrane</keyword>
<dbReference type="AlphaFoldDB" id="A0A4R8IQU1"/>
<dbReference type="Proteomes" id="UP000294914">
    <property type="component" value="Unassembled WGS sequence"/>
</dbReference>
<evidence type="ECO:0000256" key="1">
    <source>
        <dbReference type="SAM" id="Phobius"/>
    </source>
</evidence>
<feature type="transmembrane region" description="Helical" evidence="1">
    <location>
        <begin position="48"/>
        <end position="73"/>
    </location>
</feature>
<name>A0A4R8IQU1_9GAMM</name>